<proteinExistence type="predicted"/>
<protein>
    <submittedName>
        <fullName evidence="1">Uncharacterized protein</fullName>
    </submittedName>
</protein>
<dbReference type="EMBL" id="JACEFF010000704">
    <property type="protein sequence ID" value="KAH9632533.1"/>
    <property type="molecule type" value="Genomic_DNA"/>
</dbReference>
<evidence type="ECO:0000313" key="1">
    <source>
        <dbReference type="EMBL" id="KAH9632533.1"/>
    </source>
</evidence>
<name>A0A922M9P2_SPOEX</name>
<evidence type="ECO:0000313" key="2">
    <source>
        <dbReference type="Proteomes" id="UP000814243"/>
    </source>
</evidence>
<sequence>MYFSLPVSISWCGREECDSLLVAGAALSLWKCTERAHQVHKLFAKGPLQGSTTPGGGPKPGLDCFSTLAWQKTAAWGVEGGERGVCAASTRHPAAPPHAVLATPRALHLLARDTHHYICSRAVVTSGGLSAVEAASTPPKKTKYGPNGASGGDGCAIVSCVEMSHLGGVLVAIDTHAQLHVYRLPQPWADIPTPLAVQLATGVLEWALVAARDPLDVLLAAAPSHNVLELLYERSVLTGDNRILPAPTARLPAVLLPQLVEAQDSTMQSLAGAWAAVSLALRPDDKPDAAVLAALLDDHSHDHEKLEYGVEPEALRYNPEPPVYAQCETTPSITMDAIR</sequence>
<gene>
    <name evidence="1" type="ORF">HF086_012340</name>
</gene>
<dbReference type="AlphaFoldDB" id="A0A922M9P2"/>
<organism evidence="1 2">
    <name type="scientific">Spodoptera exigua</name>
    <name type="common">Beet armyworm</name>
    <name type="synonym">Noctua fulgens</name>
    <dbReference type="NCBI Taxonomy" id="7107"/>
    <lineage>
        <taxon>Eukaryota</taxon>
        <taxon>Metazoa</taxon>
        <taxon>Ecdysozoa</taxon>
        <taxon>Arthropoda</taxon>
        <taxon>Hexapoda</taxon>
        <taxon>Insecta</taxon>
        <taxon>Pterygota</taxon>
        <taxon>Neoptera</taxon>
        <taxon>Endopterygota</taxon>
        <taxon>Lepidoptera</taxon>
        <taxon>Glossata</taxon>
        <taxon>Ditrysia</taxon>
        <taxon>Noctuoidea</taxon>
        <taxon>Noctuidae</taxon>
        <taxon>Amphipyrinae</taxon>
        <taxon>Spodoptera</taxon>
    </lineage>
</organism>
<accession>A0A922M9P2</accession>
<dbReference type="Proteomes" id="UP000814243">
    <property type="component" value="Unassembled WGS sequence"/>
</dbReference>
<comment type="caution">
    <text evidence="1">The sequence shown here is derived from an EMBL/GenBank/DDBJ whole genome shotgun (WGS) entry which is preliminary data.</text>
</comment>
<reference evidence="1" key="1">
    <citation type="journal article" date="2021" name="G3 (Bethesda)">
        <title>Genome and transcriptome analysis of the beet armyworm Spodoptera exigua reveals targets for pest control. .</title>
        <authorList>
            <person name="Simon S."/>
            <person name="Breeschoten T."/>
            <person name="Jansen H.J."/>
            <person name="Dirks R.P."/>
            <person name="Schranz M.E."/>
            <person name="Ros V.I.D."/>
        </authorList>
    </citation>
    <scope>NUCLEOTIDE SEQUENCE</scope>
    <source>
        <strain evidence="1">TB_SE_WUR_2020</strain>
    </source>
</reference>